<dbReference type="InterPro" id="IPR052579">
    <property type="entry name" value="Zinc_finger_SWIM"/>
</dbReference>
<dbReference type="AlphaFoldDB" id="A0A8E0VLX6"/>
<keyword evidence="3" id="KW-1185">Reference proteome</keyword>
<comment type="caution">
    <text evidence="2">The sequence shown here is derived from an EMBL/GenBank/DDBJ whole genome shotgun (WGS) entry which is preliminary data.</text>
</comment>
<evidence type="ECO:0000313" key="3">
    <source>
        <dbReference type="Proteomes" id="UP000728185"/>
    </source>
</evidence>
<evidence type="ECO:0000259" key="1">
    <source>
        <dbReference type="Pfam" id="PF21599"/>
    </source>
</evidence>
<dbReference type="PANTHER" id="PTHR31569:SF0">
    <property type="entry name" value="ZINC FINGER SWIM DOMAIN-CONTAINING PROTEIN 1"/>
    <property type="match status" value="1"/>
</dbReference>
<evidence type="ECO:0000313" key="2">
    <source>
        <dbReference type="EMBL" id="KAA0193255.1"/>
    </source>
</evidence>
<dbReference type="Pfam" id="PF21599">
    <property type="entry name" value="ZSWIM3_N"/>
    <property type="match status" value="1"/>
</dbReference>
<dbReference type="InterPro" id="IPR048325">
    <property type="entry name" value="ZSWIM3_N"/>
</dbReference>
<proteinExistence type="predicted"/>
<dbReference type="Proteomes" id="UP000728185">
    <property type="component" value="Unassembled WGS sequence"/>
</dbReference>
<organism evidence="2 3">
    <name type="scientific">Fasciolopsis buskii</name>
    <dbReference type="NCBI Taxonomy" id="27845"/>
    <lineage>
        <taxon>Eukaryota</taxon>
        <taxon>Metazoa</taxon>
        <taxon>Spiralia</taxon>
        <taxon>Lophotrochozoa</taxon>
        <taxon>Platyhelminthes</taxon>
        <taxon>Trematoda</taxon>
        <taxon>Digenea</taxon>
        <taxon>Plagiorchiida</taxon>
        <taxon>Echinostomata</taxon>
        <taxon>Echinostomatoidea</taxon>
        <taxon>Fasciolidae</taxon>
        <taxon>Fasciolopsis</taxon>
    </lineage>
</organism>
<name>A0A8E0VLX6_9TREM</name>
<reference evidence="2" key="1">
    <citation type="submission" date="2019-05" db="EMBL/GenBank/DDBJ databases">
        <title>Annotation for the trematode Fasciolopsis buski.</title>
        <authorList>
            <person name="Choi Y.-J."/>
        </authorList>
    </citation>
    <scope>NUCLEOTIDE SEQUENCE</scope>
    <source>
        <strain evidence="2">HT</strain>
        <tissue evidence="2">Whole worm</tissue>
    </source>
</reference>
<dbReference type="EMBL" id="LUCM01005161">
    <property type="protein sequence ID" value="KAA0193255.1"/>
    <property type="molecule type" value="Genomic_DNA"/>
</dbReference>
<dbReference type="PANTHER" id="PTHR31569">
    <property type="entry name" value="SWIM-TYPE DOMAIN-CONTAINING PROTEIN"/>
    <property type="match status" value="1"/>
</dbReference>
<sequence length="310" mass="36078">MALGNNNVAQTFSRLMHFPYQTFHEFCEDFSAFQQATATSYSITMCQKASVYFKETGRELPEYFPYKRVRYICIHARKRNLGIKIARHADMNCGAFLSLCVSDGLLMLKKMDFIHSHSLQGISPWVYHKNRRLTKEQTEVVHSLMRSPMSTREILIYIKEQFNRKLNRFDLRRIRDKLRGGKLSDHGLDVLSPDKQNGIVNESYSSVSFDDTARDRSKPHSQYADISEVCHLDYLGDVFTKNANHFTNLDFIISNELNWSDLQQNFVHKLSEPHNSSSSEEHDLSIFHSEPSLLPSDKSRLIRHLLKQPR</sequence>
<protein>
    <recommendedName>
        <fullName evidence="1">ZSWIM3 N-terminal domain-containing protein</fullName>
    </recommendedName>
</protein>
<feature type="domain" description="ZSWIM3 N-terminal" evidence="1">
    <location>
        <begin position="20"/>
        <end position="117"/>
    </location>
</feature>
<accession>A0A8E0VLX6</accession>
<gene>
    <name evidence="2" type="ORF">FBUS_10713</name>
</gene>